<dbReference type="EMBL" id="DVHC01000053">
    <property type="protein sequence ID" value="HIR59395.1"/>
    <property type="molecule type" value="Genomic_DNA"/>
</dbReference>
<dbReference type="GO" id="GO:0006313">
    <property type="term" value="P:DNA transposition"/>
    <property type="evidence" value="ECO:0007669"/>
    <property type="project" value="InterPro"/>
</dbReference>
<reference evidence="4" key="1">
    <citation type="submission" date="2020-10" db="EMBL/GenBank/DDBJ databases">
        <authorList>
            <person name="Gilroy R."/>
        </authorList>
    </citation>
    <scope>NUCLEOTIDE SEQUENCE</scope>
    <source>
        <strain evidence="4">CHK184-20233</strain>
    </source>
</reference>
<evidence type="ECO:0000313" key="5">
    <source>
        <dbReference type="Proteomes" id="UP000824232"/>
    </source>
</evidence>
<dbReference type="GO" id="GO:0003677">
    <property type="term" value="F:DNA binding"/>
    <property type="evidence" value="ECO:0007669"/>
    <property type="project" value="InterPro"/>
</dbReference>
<evidence type="ECO:0000259" key="3">
    <source>
        <dbReference type="Pfam" id="PF13808"/>
    </source>
</evidence>
<evidence type="ECO:0000313" key="4">
    <source>
        <dbReference type="EMBL" id="HIR59395.1"/>
    </source>
</evidence>
<dbReference type="Pfam" id="PF13808">
    <property type="entry name" value="DDE_Tnp_1_assoc"/>
    <property type="match status" value="1"/>
</dbReference>
<proteinExistence type="predicted"/>
<evidence type="ECO:0000256" key="1">
    <source>
        <dbReference type="SAM" id="MobiDB-lite"/>
    </source>
</evidence>
<dbReference type="InterPro" id="IPR012337">
    <property type="entry name" value="RNaseH-like_sf"/>
</dbReference>
<gene>
    <name evidence="4" type="ORF">IAB38_05025</name>
</gene>
<dbReference type="SUPFAM" id="SSF53098">
    <property type="entry name" value="Ribonuclease H-like"/>
    <property type="match status" value="1"/>
</dbReference>
<dbReference type="AlphaFoldDB" id="A0A9D1J3J9"/>
<dbReference type="InterPro" id="IPR032806">
    <property type="entry name" value="YbfD_N"/>
</dbReference>
<feature type="domain" description="Transposase IS4-like" evidence="2">
    <location>
        <begin position="283"/>
        <end position="433"/>
    </location>
</feature>
<protein>
    <submittedName>
        <fullName evidence="4">Transposase</fullName>
    </submittedName>
</protein>
<comment type="caution">
    <text evidence="4">The sequence shown here is derived from an EMBL/GenBank/DDBJ whole genome shotgun (WGS) entry which is preliminary data.</text>
</comment>
<dbReference type="InterPro" id="IPR002559">
    <property type="entry name" value="Transposase_11"/>
</dbReference>
<accession>A0A9D1J3J9</accession>
<dbReference type="GO" id="GO:0004803">
    <property type="term" value="F:transposase activity"/>
    <property type="evidence" value="ECO:0007669"/>
    <property type="project" value="InterPro"/>
</dbReference>
<sequence length="485" mass="57716">MKKRSKKEEEKLQEEIKKYANEPRSVRRKKERELKKEYKDKSITIKSGKKFKKTKEPLTRKQRRELLKDKNLLKEVLKIIRKYFPQLENLFSKLTDKRHKSYITYKMRTIIMTRLLSLICGITTMKGINQKFNTDEAIKNLSSICNQELKEVPDWQTIQDVIETLSIEEIEDIRKYMVKALIRSKMFDRFRYKGAIQVLVDATGLSSHDYNLNGNCISRTKSGIIKYYKYVLEAKIVFGNIVISIDSEWIENKELNNENEKQDCEVNAFKRMAPRLKKNYPKMKFIITGDALYATTPMIDICKDNKWYYIFNLKKDRLKNVYEQFTDNVNYFNETNKENYYLSKNVEFNDNVFDVFKYIEVTNNKTTTFHYVSNLNVKDSNIEEIVNMGRRRWKIENEGFNQQKNGTFCISHMSSRHIVGLKVQYYLIQIAHIIRQLLEYGSIIIKEIRDITKKEISDKISTMLTSNKISNFNCLDLNFQLRFDG</sequence>
<name>A0A9D1J3J9_9FIRM</name>
<evidence type="ECO:0000259" key="2">
    <source>
        <dbReference type="Pfam" id="PF01609"/>
    </source>
</evidence>
<feature type="region of interest" description="Disordered" evidence="1">
    <location>
        <begin position="1"/>
        <end position="33"/>
    </location>
</feature>
<dbReference type="Pfam" id="PF01609">
    <property type="entry name" value="DDE_Tnp_1"/>
    <property type="match status" value="1"/>
</dbReference>
<dbReference type="Proteomes" id="UP000824232">
    <property type="component" value="Unassembled WGS sequence"/>
</dbReference>
<organism evidence="4 5">
    <name type="scientific">Candidatus Onthousia excrementipullorum</name>
    <dbReference type="NCBI Taxonomy" id="2840884"/>
    <lineage>
        <taxon>Bacteria</taxon>
        <taxon>Bacillati</taxon>
        <taxon>Bacillota</taxon>
        <taxon>Bacilli</taxon>
        <taxon>Candidatus Onthousia</taxon>
    </lineage>
</organism>
<feature type="domain" description="H repeat-associated protein N-terminal" evidence="3">
    <location>
        <begin position="90"/>
        <end position="172"/>
    </location>
</feature>
<reference evidence="4" key="2">
    <citation type="journal article" date="2021" name="PeerJ">
        <title>Extensive microbial diversity within the chicken gut microbiome revealed by metagenomics and culture.</title>
        <authorList>
            <person name="Gilroy R."/>
            <person name="Ravi A."/>
            <person name="Getino M."/>
            <person name="Pursley I."/>
            <person name="Horton D.L."/>
            <person name="Alikhan N.F."/>
            <person name="Baker D."/>
            <person name="Gharbi K."/>
            <person name="Hall N."/>
            <person name="Watson M."/>
            <person name="Adriaenssens E.M."/>
            <person name="Foster-Nyarko E."/>
            <person name="Jarju S."/>
            <person name="Secka A."/>
            <person name="Antonio M."/>
            <person name="Oren A."/>
            <person name="Chaudhuri R.R."/>
            <person name="La Ragione R."/>
            <person name="Hildebrand F."/>
            <person name="Pallen M.J."/>
        </authorList>
    </citation>
    <scope>NUCLEOTIDE SEQUENCE</scope>
    <source>
        <strain evidence="4">CHK184-20233</strain>
    </source>
</reference>